<dbReference type="Pfam" id="PF22938">
    <property type="entry name" value="Integrase_p58_C"/>
    <property type="match status" value="1"/>
</dbReference>
<feature type="domain" description="Integrase p58-like C-terminal" evidence="1">
    <location>
        <begin position="64"/>
        <end position="96"/>
    </location>
</feature>
<dbReference type="InterPro" id="IPR036397">
    <property type="entry name" value="RNaseH_sf"/>
</dbReference>
<dbReference type="GO" id="GO:0003676">
    <property type="term" value="F:nucleic acid binding"/>
    <property type="evidence" value="ECO:0007669"/>
    <property type="project" value="InterPro"/>
</dbReference>
<dbReference type="AlphaFoldDB" id="A0A151J7M0"/>
<accession>A0A151J7M0</accession>
<keyword evidence="3" id="KW-1185">Reference proteome</keyword>
<proteinExistence type="predicted"/>
<dbReference type="Proteomes" id="UP000078492">
    <property type="component" value="Unassembled WGS sequence"/>
</dbReference>
<dbReference type="InterPro" id="IPR054465">
    <property type="entry name" value="Integrase_p58-like_C"/>
</dbReference>
<sequence length="104" mass="12382">MRTSALHPQSDGQVERQHQTIINYLAKFIKTRQIHFEIGQKIWLYNPRRVRGKAPKLQSRTWEGPYCVEKKLSDVVYCIRKSNRYKNKIVHTDRLATYLGRPVE</sequence>
<evidence type="ECO:0000313" key="3">
    <source>
        <dbReference type="Proteomes" id="UP000078492"/>
    </source>
</evidence>
<organism evidence="2 3">
    <name type="scientific">Trachymyrmex cornetzi</name>
    <dbReference type="NCBI Taxonomy" id="471704"/>
    <lineage>
        <taxon>Eukaryota</taxon>
        <taxon>Metazoa</taxon>
        <taxon>Ecdysozoa</taxon>
        <taxon>Arthropoda</taxon>
        <taxon>Hexapoda</taxon>
        <taxon>Insecta</taxon>
        <taxon>Pterygota</taxon>
        <taxon>Neoptera</taxon>
        <taxon>Endopterygota</taxon>
        <taxon>Hymenoptera</taxon>
        <taxon>Apocrita</taxon>
        <taxon>Aculeata</taxon>
        <taxon>Formicoidea</taxon>
        <taxon>Formicidae</taxon>
        <taxon>Myrmicinae</taxon>
        <taxon>Trachymyrmex</taxon>
    </lineage>
</organism>
<dbReference type="InterPro" id="IPR012337">
    <property type="entry name" value="RNaseH-like_sf"/>
</dbReference>
<dbReference type="SUPFAM" id="SSF53098">
    <property type="entry name" value="Ribonuclease H-like"/>
    <property type="match status" value="1"/>
</dbReference>
<protein>
    <recommendedName>
        <fullName evidence="1">Integrase p58-like C-terminal domain-containing protein</fullName>
    </recommendedName>
</protein>
<dbReference type="EMBL" id="KQ979675">
    <property type="protein sequence ID" value="KYN19872.1"/>
    <property type="molecule type" value="Genomic_DNA"/>
</dbReference>
<reference evidence="2 3" key="1">
    <citation type="submission" date="2015-09" db="EMBL/GenBank/DDBJ databases">
        <title>Trachymyrmex cornetzi WGS genome.</title>
        <authorList>
            <person name="Nygaard S."/>
            <person name="Hu H."/>
            <person name="Boomsma J."/>
            <person name="Zhang G."/>
        </authorList>
    </citation>
    <scope>NUCLEOTIDE SEQUENCE [LARGE SCALE GENOMIC DNA]</scope>
    <source>
        <strain evidence="2">Tcor2-1</strain>
        <tissue evidence="2">Whole body</tissue>
    </source>
</reference>
<gene>
    <name evidence="2" type="ORF">ALC57_07787</name>
</gene>
<evidence type="ECO:0000313" key="2">
    <source>
        <dbReference type="EMBL" id="KYN19872.1"/>
    </source>
</evidence>
<evidence type="ECO:0000259" key="1">
    <source>
        <dbReference type="Pfam" id="PF22938"/>
    </source>
</evidence>
<dbReference type="Gene3D" id="3.30.420.10">
    <property type="entry name" value="Ribonuclease H-like superfamily/Ribonuclease H"/>
    <property type="match status" value="1"/>
</dbReference>
<dbReference type="STRING" id="471704.A0A151J7M0"/>
<name>A0A151J7M0_9HYME</name>